<evidence type="ECO:0000259" key="1">
    <source>
        <dbReference type="Pfam" id="PF00188"/>
    </source>
</evidence>
<dbReference type="RefSeq" id="WP_386734335.1">
    <property type="nucleotide sequence ID" value="NZ_JBHRXI010000004.1"/>
</dbReference>
<sequence length="520" mass="54701">MSMTAPETLMLELLNRARLDPEAEAERYDLDDLNRGLPDGRISGEAQQVLSPDDLLLAAARAHSLWMLEENTFSHTGIEGSDPGDRMASAGYVFTGSYTWGENISWSGTTGTVDPEAAILRQHRSLFLSDGHRKNILNPAFQQVGVGHELGVFTSTGSDGVERDWNASMVTQNFAASGSMHFLTGVAFADLDGDLFYDVGEGRSRVHIAFDEVAVDTYSDESGLYEMAHVLTGQTTVHVTLGGDQQSTVDMDLGTDNVKLDVVLNEAGTGSMLLSSASMSLHDGAAIRNMTVLGIADLDLTGNALSNRLEGNRGDNRLSGGDGHDTLFGGDGDDVLIGGESVDDLRDVAFGGAGHDSIDGGHGNDELRGDDGNDTVSGGFGTDTVIGGAGDDVLTGEAWSDMLYGNDGADFVNGGFGHDRVNGGDGADRFFHLGIADHGSDWIQDFSAADGDVLVFGRAGAVAADFQVNITETANAGVAGVEEAFVIYRPTGQIMWALVDGAAQDVLTLMVSGVEYDLLA</sequence>
<dbReference type="InterPro" id="IPR001343">
    <property type="entry name" value="Hemolysn_Ca-bd"/>
</dbReference>
<gene>
    <name evidence="2" type="ORF">ACFORG_05240</name>
</gene>
<dbReference type="PRINTS" id="PR00313">
    <property type="entry name" value="CABNDNGRPT"/>
</dbReference>
<dbReference type="Gene3D" id="2.150.10.10">
    <property type="entry name" value="Serralysin-like metalloprotease, C-terminal"/>
    <property type="match status" value="3"/>
</dbReference>
<dbReference type="Proteomes" id="UP001595629">
    <property type="component" value="Unassembled WGS sequence"/>
</dbReference>
<dbReference type="Gene3D" id="3.40.33.10">
    <property type="entry name" value="CAP"/>
    <property type="match status" value="1"/>
</dbReference>
<protein>
    <submittedName>
        <fullName evidence="2">CAP domain-containing protein</fullName>
    </submittedName>
</protein>
<organism evidence="2 3">
    <name type="scientific">Lutimaribacter marinistellae</name>
    <dbReference type="NCBI Taxonomy" id="1820329"/>
    <lineage>
        <taxon>Bacteria</taxon>
        <taxon>Pseudomonadati</taxon>
        <taxon>Pseudomonadota</taxon>
        <taxon>Alphaproteobacteria</taxon>
        <taxon>Rhodobacterales</taxon>
        <taxon>Roseobacteraceae</taxon>
        <taxon>Lutimaribacter</taxon>
    </lineage>
</organism>
<dbReference type="SUPFAM" id="SSF55797">
    <property type="entry name" value="PR-1-like"/>
    <property type="match status" value="1"/>
</dbReference>
<dbReference type="SUPFAM" id="SSF51120">
    <property type="entry name" value="beta-Roll"/>
    <property type="match status" value="2"/>
</dbReference>
<evidence type="ECO:0000313" key="2">
    <source>
        <dbReference type="EMBL" id="MFC3613159.1"/>
    </source>
</evidence>
<evidence type="ECO:0000313" key="3">
    <source>
        <dbReference type="Proteomes" id="UP001595629"/>
    </source>
</evidence>
<dbReference type="InterPro" id="IPR014044">
    <property type="entry name" value="CAP_dom"/>
</dbReference>
<dbReference type="Pfam" id="PF00353">
    <property type="entry name" value="HemolysinCabind"/>
    <property type="match status" value="4"/>
</dbReference>
<dbReference type="Pfam" id="PF00188">
    <property type="entry name" value="CAP"/>
    <property type="match status" value="1"/>
</dbReference>
<dbReference type="EMBL" id="JBHRXI010000004">
    <property type="protein sequence ID" value="MFC3613159.1"/>
    <property type="molecule type" value="Genomic_DNA"/>
</dbReference>
<dbReference type="PANTHER" id="PTHR31157:SF1">
    <property type="entry name" value="SCP DOMAIN-CONTAINING PROTEIN"/>
    <property type="match status" value="1"/>
</dbReference>
<reference evidence="3" key="1">
    <citation type="journal article" date="2019" name="Int. J. Syst. Evol. Microbiol.">
        <title>The Global Catalogue of Microorganisms (GCM) 10K type strain sequencing project: providing services to taxonomists for standard genome sequencing and annotation.</title>
        <authorList>
            <consortium name="The Broad Institute Genomics Platform"/>
            <consortium name="The Broad Institute Genome Sequencing Center for Infectious Disease"/>
            <person name="Wu L."/>
            <person name="Ma J."/>
        </authorList>
    </citation>
    <scope>NUCLEOTIDE SEQUENCE [LARGE SCALE GENOMIC DNA]</scope>
    <source>
        <strain evidence="3">KCTC 42911</strain>
    </source>
</reference>
<feature type="domain" description="SCP" evidence="1">
    <location>
        <begin position="13"/>
        <end position="148"/>
    </location>
</feature>
<accession>A0ABV7TDX2</accession>
<dbReference type="InterPro" id="IPR011049">
    <property type="entry name" value="Serralysin-like_metalloprot_C"/>
</dbReference>
<comment type="caution">
    <text evidence="2">The sequence shown here is derived from an EMBL/GenBank/DDBJ whole genome shotgun (WGS) entry which is preliminary data.</text>
</comment>
<dbReference type="PANTHER" id="PTHR31157">
    <property type="entry name" value="SCP DOMAIN-CONTAINING PROTEIN"/>
    <property type="match status" value="1"/>
</dbReference>
<dbReference type="InterPro" id="IPR035940">
    <property type="entry name" value="CAP_sf"/>
</dbReference>
<proteinExistence type="predicted"/>
<keyword evidence="3" id="KW-1185">Reference proteome</keyword>
<dbReference type="CDD" id="cd05379">
    <property type="entry name" value="CAP_bacterial"/>
    <property type="match status" value="1"/>
</dbReference>
<name>A0ABV7TDX2_9RHOB</name>